<sequence length="71" mass="7863">MQEYKNRQVIVRFNPYACSHAGECVRGLPQVFDPSKEPWIDVDAATPEAIAEVVECCPSGALSYEYIVAAE</sequence>
<accession>A0A1Y6D643</accession>
<dbReference type="AlphaFoldDB" id="A0A1Y6D643"/>
<gene>
    <name evidence="2" type="ORF">SAMN02949497_3717</name>
</gene>
<evidence type="ECO:0000313" key="2">
    <source>
        <dbReference type="EMBL" id="SMF96323.1"/>
    </source>
</evidence>
<keyword evidence="3" id="KW-1185">Reference proteome</keyword>
<dbReference type="Proteomes" id="UP000192923">
    <property type="component" value="Unassembled WGS sequence"/>
</dbReference>
<organism evidence="2 3">
    <name type="scientific">Methylomagnum ishizawai</name>
    <dbReference type="NCBI Taxonomy" id="1760988"/>
    <lineage>
        <taxon>Bacteria</taxon>
        <taxon>Pseudomonadati</taxon>
        <taxon>Pseudomonadota</taxon>
        <taxon>Gammaproteobacteria</taxon>
        <taxon>Methylococcales</taxon>
        <taxon>Methylococcaceae</taxon>
        <taxon>Methylomagnum</taxon>
    </lineage>
</organism>
<protein>
    <submittedName>
        <fullName evidence="2">Uncharacterized Fe-S cluster protein YjdI</fullName>
    </submittedName>
</protein>
<dbReference type="Pfam" id="PF06902">
    <property type="entry name" value="Fer4_19"/>
    <property type="match status" value="1"/>
</dbReference>
<dbReference type="STRING" id="1760988.SAMN02949497_3717"/>
<feature type="domain" description="Divergent 4Fe-4S mono-cluster" evidence="1">
    <location>
        <begin position="4"/>
        <end position="64"/>
    </location>
</feature>
<proteinExistence type="predicted"/>
<reference evidence="2 3" key="1">
    <citation type="submission" date="2016-12" db="EMBL/GenBank/DDBJ databases">
        <authorList>
            <person name="Song W.-J."/>
            <person name="Kurnit D.M."/>
        </authorList>
    </citation>
    <scope>NUCLEOTIDE SEQUENCE [LARGE SCALE GENOMIC DNA]</scope>
    <source>
        <strain evidence="2 3">175</strain>
    </source>
</reference>
<name>A0A1Y6D643_9GAMM</name>
<evidence type="ECO:0000259" key="1">
    <source>
        <dbReference type="Pfam" id="PF06902"/>
    </source>
</evidence>
<dbReference type="InterPro" id="IPR010693">
    <property type="entry name" value="Divergent_4Fe-4S_mono-cluster"/>
</dbReference>
<dbReference type="OrthoDB" id="9798157at2"/>
<dbReference type="RefSeq" id="WP_085215219.1">
    <property type="nucleotide sequence ID" value="NZ_FXAM01000001.1"/>
</dbReference>
<evidence type="ECO:0000313" key="3">
    <source>
        <dbReference type="Proteomes" id="UP000192923"/>
    </source>
</evidence>
<dbReference type="EMBL" id="FXAM01000001">
    <property type="protein sequence ID" value="SMF96323.1"/>
    <property type="molecule type" value="Genomic_DNA"/>
</dbReference>